<gene>
    <name evidence="4" type="primary">AUGUSTUS-3.0.2_09664</name>
    <name evidence="4" type="ORF">TcasGA2_TC009664</name>
</gene>
<dbReference type="OrthoDB" id="10251692at2759"/>
<keyword evidence="2 3" id="KW-0040">ANK repeat</keyword>
<dbReference type="HOGENOM" id="CLU_000134_23_1_1"/>
<dbReference type="FunCoup" id="D6WTR5">
    <property type="interactions" value="376"/>
</dbReference>
<dbReference type="InterPro" id="IPR036770">
    <property type="entry name" value="Ankyrin_rpt-contain_sf"/>
</dbReference>
<evidence type="ECO:0000256" key="3">
    <source>
        <dbReference type="PROSITE-ProRule" id="PRU00023"/>
    </source>
</evidence>
<dbReference type="KEGG" id="tca:663459"/>
<keyword evidence="5" id="KW-1185">Reference proteome</keyword>
<dbReference type="PRINTS" id="PR01415">
    <property type="entry name" value="ANKYRIN"/>
</dbReference>
<dbReference type="Pfam" id="PF12796">
    <property type="entry name" value="Ank_2"/>
    <property type="match status" value="1"/>
</dbReference>
<organism evidence="4 5">
    <name type="scientific">Tribolium castaneum</name>
    <name type="common">Red flour beetle</name>
    <dbReference type="NCBI Taxonomy" id="7070"/>
    <lineage>
        <taxon>Eukaryota</taxon>
        <taxon>Metazoa</taxon>
        <taxon>Ecdysozoa</taxon>
        <taxon>Arthropoda</taxon>
        <taxon>Hexapoda</taxon>
        <taxon>Insecta</taxon>
        <taxon>Pterygota</taxon>
        <taxon>Neoptera</taxon>
        <taxon>Endopterygota</taxon>
        <taxon>Coleoptera</taxon>
        <taxon>Polyphaga</taxon>
        <taxon>Cucujiformia</taxon>
        <taxon>Tenebrionidae</taxon>
        <taxon>Tenebrionidae incertae sedis</taxon>
        <taxon>Tribolium</taxon>
    </lineage>
</organism>
<dbReference type="PANTHER" id="PTHR24171">
    <property type="entry name" value="ANKYRIN REPEAT DOMAIN-CONTAINING PROTEIN 39-RELATED"/>
    <property type="match status" value="1"/>
</dbReference>
<dbReference type="Gene3D" id="1.25.40.20">
    <property type="entry name" value="Ankyrin repeat-containing domain"/>
    <property type="match status" value="1"/>
</dbReference>
<dbReference type="InParanoid" id="D6WTR5"/>
<name>D6WTR5_TRICA</name>
<dbReference type="PANTHER" id="PTHR24171:SF9">
    <property type="entry name" value="ANKYRIN REPEAT DOMAIN-CONTAINING PROTEIN 39"/>
    <property type="match status" value="1"/>
</dbReference>
<reference evidence="4 5" key="1">
    <citation type="journal article" date="2008" name="Nature">
        <title>The genome of the model beetle and pest Tribolium castaneum.</title>
        <authorList>
            <consortium name="Tribolium Genome Sequencing Consortium"/>
            <person name="Richards S."/>
            <person name="Gibbs R.A."/>
            <person name="Weinstock G.M."/>
            <person name="Brown S.J."/>
            <person name="Denell R."/>
            <person name="Beeman R.W."/>
            <person name="Gibbs R."/>
            <person name="Beeman R.W."/>
            <person name="Brown S.J."/>
            <person name="Bucher G."/>
            <person name="Friedrich M."/>
            <person name="Grimmelikhuijzen C.J."/>
            <person name="Klingler M."/>
            <person name="Lorenzen M."/>
            <person name="Richards S."/>
            <person name="Roth S."/>
            <person name="Schroder R."/>
            <person name="Tautz D."/>
            <person name="Zdobnov E.M."/>
            <person name="Muzny D."/>
            <person name="Gibbs R.A."/>
            <person name="Weinstock G.M."/>
            <person name="Attaway T."/>
            <person name="Bell S."/>
            <person name="Buhay C.J."/>
            <person name="Chandrabose M.N."/>
            <person name="Chavez D."/>
            <person name="Clerk-Blankenburg K.P."/>
            <person name="Cree A."/>
            <person name="Dao M."/>
            <person name="Davis C."/>
            <person name="Chacko J."/>
            <person name="Dinh H."/>
            <person name="Dugan-Rocha S."/>
            <person name="Fowler G."/>
            <person name="Garner T.T."/>
            <person name="Garnes J."/>
            <person name="Gnirke A."/>
            <person name="Hawes A."/>
            <person name="Hernandez J."/>
            <person name="Hines S."/>
            <person name="Holder M."/>
            <person name="Hume J."/>
            <person name="Jhangiani S.N."/>
            <person name="Joshi V."/>
            <person name="Khan Z.M."/>
            <person name="Jackson L."/>
            <person name="Kovar C."/>
            <person name="Kowis A."/>
            <person name="Lee S."/>
            <person name="Lewis L.R."/>
            <person name="Margolis J."/>
            <person name="Morgan M."/>
            <person name="Nazareth L.V."/>
            <person name="Nguyen N."/>
            <person name="Okwuonu G."/>
            <person name="Parker D."/>
            <person name="Richards S."/>
            <person name="Ruiz S.J."/>
            <person name="Santibanez J."/>
            <person name="Savard J."/>
            <person name="Scherer S.E."/>
            <person name="Schneider B."/>
            <person name="Sodergren E."/>
            <person name="Tautz D."/>
            <person name="Vattahil S."/>
            <person name="Villasana D."/>
            <person name="White C.S."/>
            <person name="Wright R."/>
            <person name="Park Y."/>
            <person name="Beeman R.W."/>
            <person name="Lord J."/>
            <person name="Oppert B."/>
            <person name="Lorenzen M."/>
            <person name="Brown S."/>
            <person name="Wang L."/>
            <person name="Savard J."/>
            <person name="Tautz D."/>
            <person name="Richards S."/>
            <person name="Weinstock G."/>
            <person name="Gibbs R.A."/>
            <person name="Liu Y."/>
            <person name="Worley K."/>
            <person name="Weinstock G."/>
            <person name="Elsik C.G."/>
            <person name="Reese J.T."/>
            <person name="Elhaik E."/>
            <person name="Landan G."/>
            <person name="Graur D."/>
            <person name="Arensburger P."/>
            <person name="Atkinson P."/>
            <person name="Beeman R.W."/>
            <person name="Beidler J."/>
            <person name="Brown S.J."/>
            <person name="Demuth J.P."/>
            <person name="Drury D.W."/>
            <person name="Du Y.Z."/>
            <person name="Fujiwara H."/>
            <person name="Lorenzen M."/>
            <person name="Maselli V."/>
            <person name="Osanai M."/>
            <person name="Park Y."/>
            <person name="Robertson H.M."/>
            <person name="Tu Z."/>
            <person name="Wang J.J."/>
            <person name="Wang S."/>
            <person name="Richards S."/>
            <person name="Song H."/>
            <person name="Zhang L."/>
            <person name="Sodergren E."/>
            <person name="Werner D."/>
            <person name="Stanke M."/>
            <person name="Morgenstern B."/>
            <person name="Solovyev V."/>
            <person name="Kosarev P."/>
            <person name="Brown G."/>
            <person name="Chen H.C."/>
            <person name="Ermolaeva O."/>
            <person name="Hlavina W."/>
            <person name="Kapustin Y."/>
            <person name="Kiryutin B."/>
            <person name="Kitts P."/>
            <person name="Maglott D."/>
            <person name="Pruitt K."/>
            <person name="Sapojnikov V."/>
            <person name="Souvorov A."/>
            <person name="Mackey A.J."/>
            <person name="Waterhouse R.M."/>
            <person name="Wyder S."/>
            <person name="Zdobnov E.M."/>
            <person name="Zdobnov E.M."/>
            <person name="Wyder S."/>
            <person name="Kriventseva E.V."/>
            <person name="Kadowaki T."/>
            <person name="Bork P."/>
            <person name="Aranda M."/>
            <person name="Bao R."/>
            <person name="Beermann A."/>
            <person name="Berns N."/>
            <person name="Bolognesi R."/>
            <person name="Bonneton F."/>
            <person name="Bopp D."/>
            <person name="Brown S.J."/>
            <person name="Bucher G."/>
            <person name="Butts T."/>
            <person name="Chaumot A."/>
            <person name="Denell R.E."/>
            <person name="Ferrier D.E."/>
            <person name="Friedrich M."/>
            <person name="Gordon C.M."/>
            <person name="Jindra M."/>
            <person name="Klingler M."/>
            <person name="Lan Q."/>
            <person name="Lattorff H.M."/>
            <person name="Laudet V."/>
            <person name="von Levetsow C."/>
            <person name="Liu Z."/>
            <person name="Lutz R."/>
            <person name="Lynch J.A."/>
            <person name="da Fonseca R.N."/>
            <person name="Posnien N."/>
            <person name="Reuter R."/>
            <person name="Roth S."/>
            <person name="Savard J."/>
            <person name="Schinko J.B."/>
            <person name="Schmitt C."/>
            <person name="Schoppmeier M."/>
            <person name="Schroder R."/>
            <person name="Shippy T.D."/>
            <person name="Simonnet F."/>
            <person name="Marques-Souza H."/>
            <person name="Tautz D."/>
            <person name="Tomoyasu Y."/>
            <person name="Trauner J."/>
            <person name="Van der Zee M."/>
            <person name="Vervoort M."/>
            <person name="Wittkopp N."/>
            <person name="Wimmer E.A."/>
            <person name="Yang X."/>
            <person name="Jones A.K."/>
            <person name="Sattelle D.B."/>
            <person name="Ebert P.R."/>
            <person name="Nelson D."/>
            <person name="Scott J.G."/>
            <person name="Beeman R.W."/>
            <person name="Muthukrishnan S."/>
            <person name="Kramer K.J."/>
            <person name="Arakane Y."/>
            <person name="Beeman R.W."/>
            <person name="Zhu Q."/>
            <person name="Hogenkamp D."/>
            <person name="Dixit R."/>
            <person name="Oppert B."/>
            <person name="Jiang H."/>
            <person name="Zou Z."/>
            <person name="Marshall J."/>
            <person name="Elpidina E."/>
            <person name="Vinokurov K."/>
            <person name="Oppert C."/>
            <person name="Zou Z."/>
            <person name="Evans J."/>
            <person name="Lu Z."/>
            <person name="Zhao P."/>
            <person name="Sumathipala N."/>
            <person name="Altincicek B."/>
            <person name="Vilcinskas A."/>
            <person name="Williams M."/>
            <person name="Hultmark D."/>
            <person name="Hetru C."/>
            <person name="Jiang H."/>
            <person name="Grimmelikhuijzen C.J."/>
            <person name="Hauser F."/>
            <person name="Cazzamali G."/>
            <person name="Williamson M."/>
            <person name="Park Y."/>
            <person name="Li B."/>
            <person name="Tanaka Y."/>
            <person name="Predel R."/>
            <person name="Neupert S."/>
            <person name="Schachtner J."/>
            <person name="Verleyen P."/>
            <person name="Raible F."/>
            <person name="Bork P."/>
            <person name="Friedrich M."/>
            <person name="Walden K.K."/>
            <person name="Robertson H.M."/>
            <person name="Angeli S."/>
            <person name="Foret S."/>
            <person name="Bucher G."/>
            <person name="Schuetz S."/>
            <person name="Maleszka R."/>
            <person name="Wimmer E.A."/>
            <person name="Beeman R.W."/>
            <person name="Lorenzen M."/>
            <person name="Tomoyasu Y."/>
            <person name="Miller S.C."/>
            <person name="Grossmann D."/>
            <person name="Bucher G."/>
        </authorList>
    </citation>
    <scope>NUCLEOTIDE SEQUENCE [LARGE SCALE GENOMIC DNA]</scope>
    <source>
        <strain evidence="4 5">Georgia GA2</strain>
    </source>
</reference>
<dbReference type="GO" id="GO:0005634">
    <property type="term" value="C:nucleus"/>
    <property type="evidence" value="ECO:0000318"/>
    <property type="project" value="GO_Central"/>
</dbReference>
<evidence type="ECO:0000313" key="4">
    <source>
        <dbReference type="EMBL" id="EFA06733.2"/>
    </source>
</evidence>
<dbReference type="SUPFAM" id="SSF48403">
    <property type="entry name" value="Ankyrin repeat"/>
    <property type="match status" value="1"/>
</dbReference>
<evidence type="ECO:0000256" key="1">
    <source>
        <dbReference type="ARBA" id="ARBA00022737"/>
    </source>
</evidence>
<dbReference type="Pfam" id="PF00023">
    <property type="entry name" value="Ank"/>
    <property type="match status" value="1"/>
</dbReference>
<proteinExistence type="predicted"/>
<dbReference type="STRING" id="7070.D6WTR5"/>
<evidence type="ECO:0000313" key="5">
    <source>
        <dbReference type="Proteomes" id="UP000007266"/>
    </source>
</evidence>
<dbReference type="OMA" id="PYTCNEL"/>
<dbReference type="Proteomes" id="UP000007266">
    <property type="component" value="Linkage group 7"/>
</dbReference>
<dbReference type="EMBL" id="KQ971352">
    <property type="protein sequence ID" value="EFA06733.2"/>
    <property type="molecule type" value="Genomic_DNA"/>
</dbReference>
<feature type="repeat" description="ANK" evidence="3">
    <location>
        <begin position="145"/>
        <end position="177"/>
    </location>
</feature>
<evidence type="ECO:0000256" key="2">
    <source>
        <dbReference type="ARBA" id="ARBA00023043"/>
    </source>
</evidence>
<dbReference type="SMART" id="SM00248">
    <property type="entry name" value="ANK"/>
    <property type="match status" value="3"/>
</dbReference>
<dbReference type="InterPro" id="IPR002110">
    <property type="entry name" value="Ankyrin_rpt"/>
</dbReference>
<dbReference type="eggNOG" id="KOG0502">
    <property type="taxonomic scope" value="Eukaryota"/>
</dbReference>
<dbReference type="AlphaFoldDB" id="D6WTR5"/>
<feature type="repeat" description="ANK" evidence="3">
    <location>
        <begin position="112"/>
        <end position="144"/>
    </location>
</feature>
<keyword evidence="1" id="KW-0677">Repeat</keyword>
<sequence>MDYEQLDDSSTDDKDIKPIIAPKCEMGLSPNLSSGPKRWSPGSLQDANRKSAFLPYRQSLCTVLTNLQRGNTQAETPVPQSADINFHTKAGQGEITEHDIDCEKSVDVCDCHGLTALHWAAAYGQYNTVQLLLANGAEIDKMGPEEETALTLAASGGHHDVIRLLIDKGADVNHPDHLCNTPLMYAARGNHPHSCQELLLHGADFRLHNLNGDTAHVIAVENNSTLAQAVITNFIISQLDPGS</sequence>
<reference evidence="4 5" key="2">
    <citation type="journal article" date="2010" name="Nucleic Acids Res.">
        <title>BeetleBase in 2010: revisions to provide comprehensive genomic information for Tribolium castaneum.</title>
        <authorList>
            <person name="Kim H.S."/>
            <person name="Murphy T."/>
            <person name="Xia J."/>
            <person name="Caragea D."/>
            <person name="Park Y."/>
            <person name="Beeman R.W."/>
            <person name="Lorenzen M.D."/>
            <person name="Butcher S."/>
            <person name="Manak J.R."/>
            <person name="Brown S.J."/>
        </authorList>
    </citation>
    <scope>GENOME REANNOTATION</scope>
    <source>
        <strain evidence="4 5">Georgia GA2</strain>
    </source>
</reference>
<dbReference type="PROSITE" id="PS50297">
    <property type="entry name" value="ANK_REP_REGION"/>
    <property type="match status" value="2"/>
</dbReference>
<dbReference type="PROSITE" id="PS50088">
    <property type="entry name" value="ANK_REPEAT"/>
    <property type="match status" value="2"/>
</dbReference>
<accession>D6WTR5</accession>
<protein>
    <submittedName>
        <fullName evidence="4">Ankyrin repeat and KH domain-containing protein mask-like Protein</fullName>
    </submittedName>
</protein>
<dbReference type="GO" id="GO:0010468">
    <property type="term" value="P:regulation of gene expression"/>
    <property type="evidence" value="ECO:0000318"/>
    <property type="project" value="GO_Central"/>
</dbReference>